<dbReference type="InterPro" id="IPR012749">
    <property type="entry name" value="WecE-like"/>
</dbReference>
<evidence type="ECO:0000256" key="3">
    <source>
        <dbReference type="PIRSR" id="PIRSR000390-2"/>
    </source>
</evidence>
<keyword evidence="3 4" id="KW-0663">Pyridoxal phosphate</keyword>
<evidence type="ECO:0000256" key="4">
    <source>
        <dbReference type="RuleBase" id="RU004508"/>
    </source>
</evidence>
<reference evidence="5" key="1">
    <citation type="submission" date="2019-01" db="EMBL/GenBank/DDBJ databases">
        <authorList>
            <consortium name="Genoscope - CEA"/>
            <person name="William W."/>
        </authorList>
    </citation>
    <scope>NUCLEOTIDE SEQUENCE</scope>
    <source>
        <strain evidence="5">CR-1</strain>
    </source>
</reference>
<accession>A0A484HHG8</accession>
<feature type="active site" description="Proton acceptor" evidence="2">
    <location>
        <position position="186"/>
    </location>
</feature>
<dbReference type="Pfam" id="PF01041">
    <property type="entry name" value="DegT_DnrJ_EryC1"/>
    <property type="match status" value="1"/>
</dbReference>
<dbReference type="PANTHER" id="PTHR30244">
    <property type="entry name" value="TRANSAMINASE"/>
    <property type="match status" value="1"/>
</dbReference>
<comment type="similarity">
    <text evidence="1 4">Belongs to the DegT/DnrJ/EryC1 family.</text>
</comment>
<organism evidence="5">
    <name type="scientific">uncultured Desulfobacteraceae bacterium</name>
    <dbReference type="NCBI Taxonomy" id="218296"/>
    <lineage>
        <taxon>Bacteria</taxon>
        <taxon>Pseudomonadati</taxon>
        <taxon>Thermodesulfobacteriota</taxon>
        <taxon>Desulfobacteria</taxon>
        <taxon>Desulfobacterales</taxon>
        <taxon>Desulfobacteraceae</taxon>
        <taxon>environmental samples</taxon>
    </lineage>
</organism>
<dbReference type="FunFam" id="3.40.640.10:FF:000037">
    <property type="entry name" value="dTDP-4-amino-4,6-dideoxygalactose transaminase"/>
    <property type="match status" value="1"/>
</dbReference>
<keyword evidence="5" id="KW-0808">Transferase</keyword>
<dbReference type="NCBIfam" id="NF008687">
    <property type="entry name" value="PRK11706.1"/>
    <property type="match status" value="1"/>
</dbReference>
<sequence>MREKKIPFNKPFVVGRELYYIAKAVMEKRRLSGDGFFTRQCHSWLEKTLQCPKAFITHSCTAALEMAAILCGIEPGDEIIMPSYTFVSTANAFVLRGGVPVFVDIRSDTLNMDETKIEEAVTDKTKAIVVVHYAGFACEMDSIMSIAKKHNLFVIEDAAHALLSTYENNFLGTIGDLGTLSFHETKNIISGEGGALLINNKKFIERSEIIWEKGTNRKKFFRGEVDQYTWVDIGSSYLPGEITAAFLYAQLENAEKIIAKRCELFNLYHQLLNPLEDRNFIRVAKRDPQSLKNNGHIFYIIAKNAQERTRLIKRLRENNITAVFHYVPLHLSPAGKKYGRSVGDLPNTIELSERVLRLPLFYEMEDSQVYEVVSAIKNFYSKRDMSIKMNTQLKKQSKIIPGGRPLEMAKMDIRKTGEKQ</sequence>
<protein>
    <submittedName>
        <fullName evidence="5">TDP-4-oxo-6-deoxy-D-glucose transaminase</fullName>
        <ecNumber evidence="5">2.6.1.-</ecNumber>
    </submittedName>
</protein>
<proteinExistence type="inferred from homology"/>
<evidence type="ECO:0000256" key="2">
    <source>
        <dbReference type="PIRSR" id="PIRSR000390-1"/>
    </source>
</evidence>
<dbReference type="InterPro" id="IPR000653">
    <property type="entry name" value="DegT/StrS_aminotransferase"/>
</dbReference>
<dbReference type="GO" id="GO:0019180">
    <property type="term" value="F:dTDP-4-amino-4,6-dideoxygalactose transaminase activity"/>
    <property type="evidence" value="ECO:0007669"/>
    <property type="project" value="TreeGrafter"/>
</dbReference>
<dbReference type="EMBL" id="CAACVI010000012">
    <property type="protein sequence ID" value="VEN73911.1"/>
    <property type="molecule type" value="Genomic_DNA"/>
</dbReference>
<evidence type="ECO:0000256" key="1">
    <source>
        <dbReference type="ARBA" id="ARBA00037999"/>
    </source>
</evidence>
<keyword evidence="5" id="KW-0032">Aminotransferase</keyword>
<dbReference type="PANTHER" id="PTHR30244:SF34">
    <property type="entry name" value="DTDP-4-AMINO-4,6-DIDEOXYGALACTOSE TRANSAMINASE"/>
    <property type="match status" value="1"/>
</dbReference>
<dbReference type="SUPFAM" id="SSF53383">
    <property type="entry name" value="PLP-dependent transferases"/>
    <property type="match status" value="1"/>
</dbReference>
<name>A0A484HHG8_9BACT</name>
<dbReference type="GO" id="GO:0030170">
    <property type="term" value="F:pyridoxal phosphate binding"/>
    <property type="evidence" value="ECO:0007669"/>
    <property type="project" value="TreeGrafter"/>
</dbReference>
<dbReference type="NCBIfam" id="TIGR02379">
    <property type="entry name" value="ECA_wecE"/>
    <property type="match status" value="1"/>
</dbReference>
<dbReference type="GO" id="GO:0000271">
    <property type="term" value="P:polysaccharide biosynthetic process"/>
    <property type="evidence" value="ECO:0007669"/>
    <property type="project" value="TreeGrafter"/>
</dbReference>
<dbReference type="CDD" id="cd00616">
    <property type="entry name" value="AHBA_syn"/>
    <property type="match status" value="1"/>
</dbReference>
<evidence type="ECO:0000313" key="5">
    <source>
        <dbReference type="EMBL" id="VEN73911.1"/>
    </source>
</evidence>
<feature type="modified residue" description="N6-(pyridoxal phosphate)lysine" evidence="3">
    <location>
        <position position="186"/>
    </location>
</feature>
<dbReference type="Gene3D" id="3.40.640.10">
    <property type="entry name" value="Type I PLP-dependent aspartate aminotransferase-like (Major domain)"/>
    <property type="match status" value="1"/>
</dbReference>
<gene>
    <name evidence="5" type="primary">rffA</name>
    <name evidence="5" type="ORF">EPICR_20381</name>
</gene>
<dbReference type="AlphaFoldDB" id="A0A484HHG8"/>
<dbReference type="InterPro" id="IPR015421">
    <property type="entry name" value="PyrdxlP-dep_Trfase_major"/>
</dbReference>
<dbReference type="PIRSF" id="PIRSF000390">
    <property type="entry name" value="PLP_StrS"/>
    <property type="match status" value="1"/>
</dbReference>
<dbReference type="EC" id="2.6.1.-" evidence="5"/>
<dbReference type="InterPro" id="IPR015424">
    <property type="entry name" value="PyrdxlP-dep_Trfase"/>
</dbReference>